<dbReference type="EMBL" id="JANUGP010000033">
    <property type="protein sequence ID" value="MCS0605570.1"/>
    <property type="molecule type" value="Genomic_DNA"/>
</dbReference>
<dbReference type="Gene3D" id="1.10.1200.10">
    <property type="entry name" value="ACP-like"/>
    <property type="match status" value="1"/>
</dbReference>
<dbReference type="Gene3D" id="3.30.559.10">
    <property type="entry name" value="Chloramphenicol acetyltransferase-like domain"/>
    <property type="match status" value="1"/>
</dbReference>
<evidence type="ECO:0000256" key="1">
    <source>
        <dbReference type="ARBA" id="ARBA00001957"/>
    </source>
</evidence>
<sequence length="675" mass="70266">ADTPGVGQAVAHVREDRPGVQQLVGYVVPAPGAAVVPEELRTHAAERLPRYMVPALFVTLDALPLTANGKLDRRALPAPAGAAPSVAPGEGTARVLARLMAEVLGLPAVGVEDNFFELGGDSIVSIRLVSLARKEGLTVTARQVFQEPTPAGLAAVVAPEDTGAAERPADVGTGPLVLPPVAHWLAARGGPYERFCQARLVRLPAGVRGADLITALQAVLDRHDGLRLALTVARPGLWSAEVRPVGALEAGSVLRTVHAVGAEGTALRELVARESDRAAGELDPAAGRTVRAVFLDAGPGASGRLLLVAHHLVVDEVSWQILLPDLRSAWEAAAAGRAPALEPVPTSLRTWTAGLLAEAHSARRLAELDRWLAQAPDGRLLTDRALDPARDTVATARRLEVRLSAERTGPLLERVPAAVHGTVNDILLAAFALAVGGWAARAGRMAEAAGFAVDLEGHGREQDLVPDADLTRTVGWLTSVYPLRLGARTYDPAAVLAGTEDAGAALKEVKELLRDVPDGGVGAGLLRRLNAGTAGLFEPGGAGGTVGAEVLWNYLGRQTARTASDSSEWGPAEEADALSVAPDPALPLSHALEVVAEVAAGPDGPQLVASFVWAGEALSQDTVSALADGWLDALDAFTAWADGGTTAGHTPSDLDLLELDQDQITMLEEMWRGQQ</sequence>
<dbReference type="SMART" id="SM00823">
    <property type="entry name" value="PKS_PP"/>
    <property type="match status" value="1"/>
</dbReference>
<gene>
    <name evidence="5" type="ORF">NX794_30845</name>
</gene>
<dbReference type="InterPro" id="IPR006162">
    <property type="entry name" value="Ppantetheine_attach_site"/>
</dbReference>
<dbReference type="Gene3D" id="3.30.300.30">
    <property type="match status" value="1"/>
</dbReference>
<dbReference type="PROSITE" id="PS50075">
    <property type="entry name" value="CARRIER"/>
    <property type="match status" value="1"/>
</dbReference>
<keyword evidence="3" id="KW-0597">Phosphoprotein</keyword>
<dbReference type="Pfam" id="PF00668">
    <property type="entry name" value="Condensation"/>
    <property type="match status" value="1"/>
</dbReference>
<evidence type="ECO:0000313" key="6">
    <source>
        <dbReference type="Proteomes" id="UP001205612"/>
    </source>
</evidence>
<dbReference type="InterPro" id="IPR036736">
    <property type="entry name" value="ACP-like_sf"/>
</dbReference>
<dbReference type="InterPro" id="IPR025110">
    <property type="entry name" value="AMP-bd_C"/>
</dbReference>
<dbReference type="NCBIfam" id="TIGR01720">
    <property type="entry name" value="NRPS-para261"/>
    <property type="match status" value="1"/>
</dbReference>
<dbReference type="SUPFAM" id="SSF56801">
    <property type="entry name" value="Acetyl-CoA synthetase-like"/>
    <property type="match status" value="1"/>
</dbReference>
<proteinExistence type="predicted"/>
<dbReference type="SUPFAM" id="SSF47336">
    <property type="entry name" value="ACP-like"/>
    <property type="match status" value="1"/>
</dbReference>
<dbReference type="InterPro" id="IPR010060">
    <property type="entry name" value="NRPS_synth"/>
</dbReference>
<evidence type="ECO:0000259" key="4">
    <source>
        <dbReference type="PROSITE" id="PS50075"/>
    </source>
</evidence>
<feature type="domain" description="Carrier" evidence="4">
    <location>
        <begin position="87"/>
        <end position="161"/>
    </location>
</feature>
<dbReference type="InterPro" id="IPR009081">
    <property type="entry name" value="PP-bd_ACP"/>
</dbReference>
<dbReference type="PANTHER" id="PTHR45398">
    <property type="match status" value="1"/>
</dbReference>
<evidence type="ECO:0000256" key="3">
    <source>
        <dbReference type="ARBA" id="ARBA00022553"/>
    </source>
</evidence>
<dbReference type="RefSeq" id="WP_258782793.1">
    <property type="nucleotide sequence ID" value="NZ_JANUGP010000033.1"/>
</dbReference>
<feature type="non-terminal residue" evidence="5">
    <location>
        <position position="1"/>
    </location>
</feature>
<evidence type="ECO:0000313" key="5">
    <source>
        <dbReference type="EMBL" id="MCS0605570.1"/>
    </source>
</evidence>
<protein>
    <submittedName>
        <fullName evidence="5">Condensation domain-containing protein</fullName>
    </submittedName>
</protein>
<dbReference type="Gene3D" id="3.30.559.30">
    <property type="entry name" value="Nonribosomal peptide synthetase, condensation domain"/>
    <property type="match status" value="1"/>
</dbReference>
<keyword evidence="2" id="KW-0596">Phosphopantetheine</keyword>
<dbReference type="Pfam" id="PF13193">
    <property type="entry name" value="AMP-binding_C"/>
    <property type="match status" value="1"/>
</dbReference>
<dbReference type="InterPro" id="IPR023213">
    <property type="entry name" value="CAT-like_dom_sf"/>
</dbReference>
<keyword evidence="6" id="KW-1185">Reference proteome</keyword>
<comment type="caution">
    <text evidence="5">The sequence shown here is derived from an EMBL/GenBank/DDBJ whole genome shotgun (WGS) entry which is preliminary data.</text>
</comment>
<dbReference type="PANTHER" id="PTHR45398:SF1">
    <property type="entry name" value="ENZYME, PUTATIVE (JCVI)-RELATED"/>
    <property type="match status" value="1"/>
</dbReference>
<comment type="cofactor">
    <cofactor evidence="1">
        <name>pantetheine 4'-phosphate</name>
        <dbReference type="ChEBI" id="CHEBI:47942"/>
    </cofactor>
</comment>
<dbReference type="InterPro" id="IPR045851">
    <property type="entry name" value="AMP-bd_C_sf"/>
</dbReference>
<dbReference type="Proteomes" id="UP001205612">
    <property type="component" value="Unassembled WGS sequence"/>
</dbReference>
<dbReference type="SUPFAM" id="SSF52777">
    <property type="entry name" value="CoA-dependent acyltransferases"/>
    <property type="match status" value="2"/>
</dbReference>
<organism evidence="5 6">
    <name type="scientific">Streptomyces pyxinicus</name>
    <dbReference type="NCBI Taxonomy" id="2970331"/>
    <lineage>
        <taxon>Bacteria</taxon>
        <taxon>Bacillati</taxon>
        <taxon>Actinomycetota</taxon>
        <taxon>Actinomycetes</taxon>
        <taxon>Kitasatosporales</taxon>
        <taxon>Streptomycetaceae</taxon>
        <taxon>Streptomyces</taxon>
    </lineage>
</organism>
<name>A0ABT2BAX4_9ACTN</name>
<dbReference type="InterPro" id="IPR001242">
    <property type="entry name" value="Condensation_dom"/>
</dbReference>
<reference evidence="5 6" key="1">
    <citation type="submission" date="2022-08" db="EMBL/GenBank/DDBJ databases">
        <authorList>
            <person name="Somphong A."/>
            <person name="Phongsopitanun W."/>
        </authorList>
    </citation>
    <scope>NUCLEOTIDE SEQUENCE [LARGE SCALE GENOMIC DNA]</scope>
    <source>
        <strain evidence="5 6">LP11</strain>
    </source>
</reference>
<dbReference type="InterPro" id="IPR020806">
    <property type="entry name" value="PKS_PP-bd"/>
</dbReference>
<evidence type="ECO:0000256" key="2">
    <source>
        <dbReference type="ARBA" id="ARBA00022450"/>
    </source>
</evidence>
<dbReference type="Pfam" id="PF00550">
    <property type="entry name" value="PP-binding"/>
    <property type="match status" value="1"/>
</dbReference>
<dbReference type="PROSITE" id="PS00012">
    <property type="entry name" value="PHOSPHOPANTETHEINE"/>
    <property type="match status" value="1"/>
</dbReference>
<accession>A0ABT2BAX4</accession>